<evidence type="ECO:0000256" key="3">
    <source>
        <dbReference type="ARBA" id="ARBA00023015"/>
    </source>
</evidence>
<dbReference type="GO" id="GO:0003677">
    <property type="term" value="F:DNA binding"/>
    <property type="evidence" value="ECO:0007669"/>
    <property type="project" value="UniProtKB-KW"/>
</dbReference>
<evidence type="ECO:0000313" key="9">
    <source>
        <dbReference type="EMBL" id="OGE49972.1"/>
    </source>
</evidence>
<dbReference type="SUPFAM" id="SSF57701">
    <property type="entry name" value="Zn2/Cys6 DNA-binding domain"/>
    <property type="match status" value="1"/>
</dbReference>
<evidence type="ECO:0000256" key="6">
    <source>
        <dbReference type="ARBA" id="ARBA00023242"/>
    </source>
</evidence>
<accession>A0A1F5L9U2</accession>
<keyword evidence="2" id="KW-0479">Metal-binding</keyword>
<comment type="subcellular location">
    <subcellularLocation>
        <location evidence="1">Nucleus</location>
    </subcellularLocation>
</comment>
<dbReference type="Gene3D" id="4.10.240.10">
    <property type="entry name" value="Zn(2)-C6 fungal-type DNA-binding domain"/>
    <property type="match status" value="1"/>
</dbReference>
<dbReference type="InterPro" id="IPR001138">
    <property type="entry name" value="Zn2Cys6_DnaBD"/>
</dbReference>
<proteinExistence type="predicted"/>
<evidence type="ECO:0000256" key="5">
    <source>
        <dbReference type="ARBA" id="ARBA00023163"/>
    </source>
</evidence>
<dbReference type="EMBL" id="LXJU01000019">
    <property type="protein sequence ID" value="OGE49972.1"/>
    <property type="molecule type" value="Genomic_DNA"/>
</dbReference>
<evidence type="ECO:0000256" key="4">
    <source>
        <dbReference type="ARBA" id="ARBA00023125"/>
    </source>
</evidence>
<dbReference type="GO" id="GO:0008270">
    <property type="term" value="F:zinc ion binding"/>
    <property type="evidence" value="ECO:0007669"/>
    <property type="project" value="InterPro"/>
</dbReference>
<evidence type="ECO:0000256" key="1">
    <source>
        <dbReference type="ARBA" id="ARBA00004123"/>
    </source>
</evidence>
<dbReference type="PANTHER" id="PTHR46910">
    <property type="entry name" value="TRANSCRIPTION FACTOR PDR1"/>
    <property type="match status" value="1"/>
</dbReference>
<dbReference type="PANTHER" id="PTHR46910:SF3">
    <property type="entry name" value="HALOTOLERANCE PROTEIN 9-RELATED"/>
    <property type="match status" value="1"/>
</dbReference>
<reference evidence="9 10" key="1">
    <citation type="journal article" date="2016" name="Sci. Rep.">
        <title>Penicillium arizonense, a new, genome sequenced fungal species, reveals a high chemical diversity in secreted metabolites.</title>
        <authorList>
            <person name="Grijseels S."/>
            <person name="Nielsen J.C."/>
            <person name="Randelovic M."/>
            <person name="Nielsen J."/>
            <person name="Nielsen K.F."/>
            <person name="Workman M."/>
            <person name="Frisvad J.C."/>
        </authorList>
    </citation>
    <scope>NUCLEOTIDE SEQUENCE [LARGE SCALE GENOMIC DNA]</scope>
    <source>
        <strain evidence="9 10">CBS 141311</strain>
    </source>
</reference>
<dbReference type="RefSeq" id="XP_022485423.1">
    <property type="nucleotide sequence ID" value="XM_022634745.1"/>
</dbReference>
<keyword evidence="10" id="KW-1185">Reference proteome</keyword>
<dbReference type="InterPro" id="IPR050987">
    <property type="entry name" value="AtrR-like"/>
</dbReference>
<dbReference type="CDD" id="cd00067">
    <property type="entry name" value="GAL4"/>
    <property type="match status" value="1"/>
</dbReference>
<evidence type="ECO:0000259" key="8">
    <source>
        <dbReference type="PROSITE" id="PS50048"/>
    </source>
</evidence>
<dbReference type="OrthoDB" id="5394557at2759"/>
<dbReference type="PROSITE" id="PS50048">
    <property type="entry name" value="ZN2_CY6_FUNGAL_2"/>
    <property type="match status" value="1"/>
</dbReference>
<keyword evidence="3" id="KW-0805">Transcription regulation</keyword>
<feature type="region of interest" description="Disordered" evidence="7">
    <location>
        <begin position="230"/>
        <end position="251"/>
    </location>
</feature>
<feature type="domain" description="Zn(2)-C6 fungal-type" evidence="8">
    <location>
        <begin position="48"/>
        <end position="82"/>
    </location>
</feature>
<organism evidence="9 10">
    <name type="scientific">Penicillium arizonense</name>
    <dbReference type="NCBI Taxonomy" id="1835702"/>
    <lineage>
        <taxon>Eukaryota</taxon>
        <taxon>Fungi</taxon>
        <taxon>Dikarya</taxon>
        <taxon>Ascomycota</taxon>
        <taxon>Pezizomycotina</taxon>
        <taxon>Eurotiomycetes</taxon>
        <taxon>Eurotiomycetidae</taxon>
        <taxon>Eurotiales</taxon>
        <taxon>Aspergillaceae</taxon>
        <taxon>Penicillium</taxon>
    </lineage>
</organism>
<name>A0A1F5L9U2_PENAI</name>
<keyword evidence="5" id="KW-0804">Transcription</keyword>
<comment type="caution">
    <text evidence="9">The sequence shown here is derived from an EMBL/GenBank/DDBJ whole genome shotgun (WGS) entry which is preliminary data.</text>
</comment>
<dbReference type="GO" id="GO:0005634">
    <property type="term" value="C:nucleus"/>
    <property type="evidence" value="ECO:0007669"/>
    <property type="project" value="UniProtKB-SubCell"/>
</dbReference>
<dbReference type="AlphaFoldDB" id="A0A1F5L9U2"/>
<keyword evidence="6" id="KW-0539">Nucleus</keyword>
<dbReference type="Proteomes" id="UP000177622">
    <property type="component" value="Unassembled WGS sequence"/>
</dbReference>
<dbReference type="PROSITE" id="PS00463">
    <property type="entry name" value="ZN2_CY6_FUNGAL_1"/>
    <property type="match status" value="1"/>
</dbReference>
<dbReference type="InterPro" id="IPR036864">
    <property type="entry name" value="Zn2-C6_fun-type_DNA-bd_sf"/>
</dbReference>
<dbReference type="Pfam" id="PF00172">
    <property type="entry name" value="Zn_clus"/>
    <property type="match status" value="1"/>
</dbReference>
<dbReference type="GeneID" id="34579479"/>
<evidence type="ECO:0000313" key="10">
    <source>
        <dbReference type="Proteomes" id="UP000177622"/>
    </source>
</evidence>
<evidence type="ECO:0000256" key="7">
    <source>
        <dbReference type="SAM" id="MobiDB-lite"/>
    </source>
</evidence>
<dbReference type="SMART" id="SM00066">
    <property type="entry name" value="GAL4"/>
    <property type="match status" value="1"/>
</dbReference>
<keyword evidence="4" id="KW-0238">DNA-binding</keyword>
<sequence length="465" mass="50405">MDHSYENLGLEARSNSLSGSRSARVIKQERNVEREEKPRKQRKRALVACTRCRKRKIKCNGDLNNGLACSSCRSVGSTECQYMRVHSDTPEEIKKRLARLPSTSSARYGVYTGQASGRQSLVSMDSQARIPYREYDMAMDGSVHYDEQSNYYAQASSGYMVPSTGGMIVDYSTWGARTPSNGDLFDQGATGISQAQAQATYGFTLPQEISSDMTQSSGVNQSFSEVERTLPTPSTCRGQSQTQPQAPVTTLPTLPEGLSGMTLATDPKSSFWSSHARGMAMPTVASNGYTSPRVKANNSETGPPTPDLTFGYIPMATTEDTLPPLPPAAASIPSSAAGNNALYPVLDTIDEYRNGPDGRLACNNTFSRDKGANSRLLALTFDCSHYSYGYSSGEKSKARGAAGADADARCSAPTLMNGLTYTRVRHPEHNLALPFDLLSDPFPEYGRVESVTRHPISPLGHRGAY</sequence>
<evidence type="ECO:0000256" key="2">
    <source>
        <dbReference type="ARBA" id="ARBA00022723"/>
    </source>
</evidence>
<dbReference type="STRING" id="1835702.A0A1F5L9U2"/>
<feature type="region of interest" description="Disordered" evidence="7">
    <location>
        <begin position="1"/>
        <end position="40"/>
    </location>
</feature>
<protein>
    <recommendedName>
        <fullName evidence="8">Zn(2)-C6 fungal-type domain-containing protein</fullName>
    </recommendedName>
</protein>
<feature type="compositionally biased region" description="Polar residues" evidence="7">
    <location>
        <begin position="231"/>
        <end position="251"/>
    </location>
</feature>
<feature type="compositionally biased region" description="Basic and acidic residues" evidence="7">
    <location>
        <begin position="26"/>
        <end position="38"/>
    </location>
</feature>
<gene>
    <name evidence="9" type="ORF">PENARI_c019G03279</name>
</gene>
<dbReference type="GO" id="GO:0000981">
    <property type="term" value="F:DNA-binding transcription factor activity, RNA polymerase II-specific"/>
    <property type="evidence" value="ECO:0007669"/>
    <property type="project" value="InterPro"/>
</dbReference>